<organism evidence="1 2">
    <name type="scientific">Trichoplusia ni</name>
    <name type="common">Cabbage looper</name>
    <dbReference type="NCBI Taxonomy" id="7111"/>
    <lineage>
        <taxon>Eukaryota</taxon>
        <taxon>Metazoa</taxon>
        <taxon>Ecdysozoa</taxon>
        <taxon>Arthropoda</taxon>
        <taxon>Hexapoda</taxon>
        <taxon>Insecta</taxon>
        <taxon>Pterygota</taxon>
        <taxon>Neoptera</taxon>
        <taxon>Endopterygota</taxon>
        <taxon>Lepidoptera</taxon>
        <taxon>Glossata</taxon>
        <taxon>Ditrysia</taxon>
        <taxon>Noctuoidea</taxon>
        <taxon>Noctuidae</taxon>
        <taxon>Plusiinae</taxon>
        <taxon>Trichoplusia</taxon>
    </lineage>
</organism>
<proteinExistence type="predicted"/>
<gene>
    <name evidence="2" type="primary">LOC113492452</name>
</gene>
<protein>
    <submittedName>
        <fullName evidence="2">Uncharacterized protein LOC113492452 isoform X1</fullName>
    </submittedName>
</protein>
<evidence type="ECO:0000313" key="1">
    <source>
        <dbReference type="Proteomes" id="UP000322000"/>
    </source>
</evidence>
<reference evidence="2" key="1">
    <citation type="submission" date="2025-08" db="UniProtKB">
        <authorList>
            <consortium name="RefSeq"/>
        </authorList>
    </citation>
    <scope>IDENTIFICATION</scope>
</reference>
<evidence type="ECO:0000313" key="2">
    <source>
        <dbReference type="RefSeq" id="XP_026725702.1"/>
    </source>
</evidence>
<dbReference type="GeneID" id="113492452"/>
<name>A0A7E5VBN6_TRINI</name>
<keyword evidence="1" id="KW-1185">Reference proteome</keyword>
<dbReference type="Proteomes" id="UP000322000">
    <property type="component" value="Chromosome 1"/>
</dbReference>
<dbReference type="AlphaFoldDB" id="A0A7E5VBN6"/>
<dbReference type="InParanoid" id="A0A7E5VBN6"/>
<dbReference type="KEGG" id="tnl:113492452"/>
<accession>A0A7E5VBN6</accession>
<dbReference type="RefSeq" id="XP_026725702.1">
    <property type="nucleotide sequence ID" value="XM_026869901.1"/>
</dbReference>
<sequence>MTTLGNTSQITQQLQQDLQNELTTANQLLRLISVELHQIKELTNPDGEFEKNIIQNTSLIKTLSNMQQIDLDKIPAFSRKQIDLSMHINQNGSYEEHNTFRNDSEMEESQ</sequence>